<gene>
    <name evidence="2" type="ORF">Tci_652419</name>
</gene>
<feature type="domain" description="Reverse transcriptase zinc-binding" evidence="1">
    <location>
        <begin position="41"/>
        <end position="102"/>
    </location>
</feature>
<dbReference type="AlphaFoldDB" id="A0A699K7I7"/>
<dbReference type="GO" id="GO:0003964">
    <property type="term" value="F:RNA-directed DNA polymerase activity"/>
    <property type="evidence" value="ECO:0007669"/>
    <property type="project" value="UniProtKB-KW"/>
</dbReference>
<feature type="non-terminal residue" evidence="2">
    <location>
        <position position="1"/>
    </location>
</feature>
<evidence type="ECO:0000313" key="2">
    <source>
        <dbReference type="EMBL" id="GFA80447.1"/>
    </source>
</evidence>
<keyword evidence="2" id="KW-0695">RNA-directed DNA polymerase</keyword>
<feature type="non-terminal residue" evidence="2">
    <location>
        <position position="108"/>
    </location>
</feature>
<dbReference type="EMBL" id="BKCJ010491205">
    <property type="protein sequence ID" value="GFA80447.1"/>
    <property type="molecule type" value="Genomic_DNA"/>
</dbReference>
<dbReference type="Pfam" id="PF13966">
    <property type="entry name" value="zf-RVT"/>
    <property type="match status" value="1"/>
</dbReference>
<keyword evidence="2" id="KW-0548">Nucleotidyltransferase</keyword>
<name>A0A699K7I7_TANCI</name>
<proteinExistence type="predicted"/>
<protein>
    <submittedName>
        <fullName evidence="2">Reverse transcriptase domain, reverse transcriptase zinc-binding domain protein</fullName>
    </submittedName>
</protein>
<sequence>VLGDERDISFWVDRGHGLVAFNVGNGIGDIWRWKLGEDGEFTVKDLARLIEEKIIHGESGGHETLWNNLVPKKVNIFVWRAIKGRLSVRVKLDRRDIDLDLVLFPCCN</sequence>
<evidence type="ECO:0000259" key="1">
    <source>
        <dbReference type="Pfam" id="PF13966"/>
    </source>
</evidence>
<keyword evidence="2" id="KW-0808">Transferase</keyword>
<comment type="caution">
    <text evidence="2">The sequence shown here is derived from an EMBL/GenBank/DDBJ whole genome shotgun (WGS) entry which is preliminary data.</text>
</comment>
<dbReference type="InterPro" id="IPR026960">
    <property type="entry name" value="RVT-Znf"/>
</dbReference>
<reference evidence="2" key="1">
    <citation type="journal article" date="2019" name="Sci. Rep.">
        <title>Draft genome of Tanacetum cinerariifolium, the natural source of mosquito coil.</title>
        <authorList>
            <person name="Yamashiro T."/>
            <person name="Shiraishi A."/>
            <person name="Satake H."/>
            <person name="Nakayama K."/>
        </authorList>
    </citation>
    <scope>NUCLEOTIDE SEQUENCE</scope>
</reference>
<accession>A0A699K7I7</accession>
<organism evidence="2">
    <name type="scientific">Tanacetum cinerariifolium</name>
    <name type="common">Dalmatian daisy</name>
    <name type="synonym">Chrysanthemum cinerariifolium</name>
    <dbReference type="NCBI Taxonomy" id="118510"/>
    <lineage>
        <taxon>Eukaryota</taxon>
        <taxon>Viridiplantae</taxon>
        <taxon>Streptophyta</taxon>
        <taxon>Embryophyta</taxon>
        <taxon>Tracheophyta</taxon>
        <taxon>Spermatophyta</taxon>
        <taxon>Magnoliopsida</taxon>
        <taxon>eudicotyledons</taxon>
        <taxon>Gunneridae</taxon>
        <taxon>Pentapetalae</taxon>
        <taxon>asterids</taxon>
        <taxon>campanulids</taxon>
        <taxon>Asterales</taxon>
        <taxon>Asteraceae</taxon>
        <taxon>Asteroideae</taxon>
        <taxon>Anthemideae</taxon>
        <taxon>Anthemidinae</taxon>
        <taxon>Tanacetum</taxon>
    </lineage>
</organism>